<feature type="transmembrane region" description="Helical" evidence="1">
    <location>
        <begin position="60"/>
        <end position="80"/>
    </location>
</feature>
<gene>
    <name evidence="2" type="ORF">HUJ06_025611</name>
</gene>
<feature type="transmembrane region" description="Helical" evidence="1">
    <location>
        <begin position="6"/>
        <end position="25"/>
    </location>
</feature>
<keyword evidence="1" id="KW-0472">Membrane</keyword>
<evidence type="ECO:0000313" key="2">
    <source>
        <dbReference type="EMBL" id="DAD24148.1"/>
    </source>
</evidence>
<dbReference type="Proteomes" id="UP000607653">
    <property type="component" value="Unassembled WGS sequence"/>
</dbReference>
<proteinExistence type="predicted"/>
<keyword evidence="3" id="KW-1185">Reference proteome</keyword>
<keyword evidence="1" id="KW-0812">Transmembrane</keyword>
<reference evidence="2 3" key="1">
    <citation type="journal article" date="2020" name="Mol. Biol. Evol.">
        <title>Distinct Expression and Methylation Patterns for Genes with Different Fates following a Single Whole-Genome Duplication in Flowering Plants.</title>
        <authorList>
            <person name="Shi T."/>
            <person name="Rahmani R.S."/>
            <person name="Gugger P.F."/>
            <person name="Wang M."/>
            <person name="Li H."/>
            <person name="Zhang Y."/>
            <person name="Li Z."/>
            <person name="Wang Q."/>
            <person name="Van de Peer Y."/>
            <person name="Marchal K."/>
            <person name="Chen J."/>
        </authorList>
    </citation>
    <scope>NUCLEOTIDE SEQUENCE [LARGE SCALE GENOMIC DNA]</scope>
    <source>
        <tissue evidence="2">Leaf</tissue>
    </source>
</reference>
<accession>A0A822Y3E4</accession>
<feature type="transmembrane region" description="Helical" evidence="1">
    <location>
        <begin position="32"/>
        <end position="54"/>
    </location>
</feature>
<name>A0A822Y3E4_NELNU</name>
<organism evidence="2 3">
    <name type="scientific">Nelumbo nucifera</name>
    <name type="common">Sacred lotus</name>
    <dbReference type="NCBI Taxonomy" id="4432"/>
    <lineage>
        <taxon>Eukaryota</taxon>
        <taxon>Viridiplantae</taxon>
        <taxon>Streptophyta</taxon>
        <taxon>Embryophyta</taxon>
        <taxon>Tracheophyta</taxon>
        <taxon>Spermatophyta</taxon>
        <taxon>Magnoliopsida</taxon>
        <taxon>Proteales</taxon>
        <taxon>Nelumbonaceae</taxon>
        <taxon>Nelumbo</taxon>
    </lineage>
</organism>
<sequence>MVVLLLKFTCWVLNTLSNLVCFFIFNLSARLLVLVIQGLTVPAEGIISMLGYVGDFTKALVEYLLELLMAVLKTIVSVALDTMKETVSGIVIGAISGVGGLGNQVKDRANSLPEIIDSLAEMVQTILKDLWNNYKNAVVYVWDNA</sequence>
<dbReference type="EMBL" id="DUZY01000001">
    <property type="protein sequence ID" value="DAD24148.1"/>
    <property type="molecule type" value="Genomic_DNA"/>
</dbReference>
<evidence type="ECO:0000313" key="3">
    <source>
        <dbReference type="Proteomes" id="UP000607653"/>
    </source>
</evidence>
<comment type="caution">
    <text evidence="2">The sequence shown here is derived from an EMBL/GenBank/DDBJ whole genome shotgun (WGS) entry which is preliminary data.</text>
</comment>
<dbReference type="AlphaFoldDB" id="A0A822Y3E4"/>
<protein>
    <submittedName>
        <fullName evidence="2">Uncharacterized protein</fullName>
    </submittedName>
</protein>
<keyword evidence="1" id="KW-1133">Transmembrane helix</keyword>
<evidence type="ECO:0000256" key="1">
    <source>
        <dbReference type="SAM" id="Phobius"/>
    </source>
</evidence>